<dbReference type="AlphaFoldDB" id="A0A6J4SAB0"/>
<evidence type="ECO:0000256" key="1">
    <source>
        <dbReference type="SAM" id="MobiDB-lite"/>
    </source>
</evidence>
<feature type="region of interest" description="Disordered" evidence="1">
    <location>
        <begin position="140"/>
        <end position="161"/>
    </location>
</feature>
<protein>
    <submittedName>
        <fullName evidence="2">Uncharacterized protein</fullName>
    </submittedName>
</protein>
<dbReference type="SUPFAM" id="SSF55961">
    <property type="entry name" value="Bet v1-like"/>
    <property type="match status" value="1"/>
</dbReference>
<proteinExistence type="predicted"/>
<feature type="region of interest" description="Disordered" evidence="1">
    <location>
        <begin position="255"/>
        <end position="282"/>
    </location>
</feature>
<gene>
    <name evidence="2" type="ORF">AVDCRST_MAG30-1325</name>
</gene>
<reference evidence="2" key="1">
    <citation type="submission" date="2020-02" db="EMBL/GenBank/DDBJ databases">
        <authorList>
            <person name="Meier V. D."/>
        </authorList>
    </citation>
    <scope>NUCLEOTIDE SEQUENCE</scope>
    <source>
        <strain evidence="2">AVDCRST_MAG30</strain>
    </source>
</reference>
<feature type="compositionally biased region" description="Polar residues" evidence="1">
    <location>
        <begin position="256"/>
        <end position="268"/>
    </location>
</feature>
<organism evidence="2">
    <name type="scientific">uncultured Solirubrobacteraceae bacterium</name>
    <dbReference type="NCBI Taxonomy" id="1162706"/>
    <lineage>
        <taxon>Bacteria</taxon>
        <taxon>Bacillati</taxon>
        <taxon>Actinomycetota</taxon>
        <taxon>Thermoleophilia</taxon>
        <taxon>Solirubrobacterales</taxon>
        <taxon>Solirubrobacteraceae</taxon>
        <taxon>environmental samples</taxon>
    </lineage>
</organism>
<evidence type="ECO:0000313" key="2">
    <source>
        <dbReference type="EMBL" id="CAA9490287.1"/>
    </source>
</evidence>
<dbReference type="EMBL" id="CADCVS010000193">
    <property type="protein sequence ID" value="CAA9490287.1"/>
    <property type="molecule type" value="Genomic_DNA"/>
</dbReference>
<sequence length="282" mass="30311">MESSQASGVERATPAVGPIRLADVLGWSSSVLGAPMTVAPRRFLRAIGVEDDSTAVKWTLGVGVREHVATFNIIANRQRRIGSWSRVLGDTMDMSLLLAAHRHKQKDATRLQYAMGVVGTLFLLDLYTAIQLTRADGEWVPDGSQSTGTGVEHDTGGSSTRVRTAVTIRRPEDEVRQAYSDFEWTAFDPAALLAAGEVRFTRAPGDRGTEVHLDHDPGGGLGAAAAKVVGKAPDQKIDDELRRFKAMVETGVIAASETSLEGPSSTRQIMHKRQPAQPVGDS</sequence>
<accession>A0A6J4SAB0</accession>
<dbReference type="Gene3D" id="3.30.530.20">
    <property type="match status" value="1"/>
</dbReference>
<name>A0A6J4SAB0_9ACTN</name>
<dbReference type="InterPro" id="IPR023393">
    <property type="entry name" value="START-like_dom_sf"/>
</dbReference>